<dbReference type="Proteomes" id="UP000076552">
    <property type="component" value="Unassembled WGS sequence"/>
</dbReference>
<dbReference type="PROSITE" id="PS00678">
    <property type="entry name" value="WD_REPEATS_1"/>
    <property type="match status" value="1"/>
</dbReference>
<dbReference type="PANTHER" id="PTHR14773">
    <property type="entry name" value="WD REPEAT-CONTAINING PROTEIN 76"/>
    <property type="match status" value="1"/>
</dbReference>
<evidence type="ECO:0000256" key="7">
    <source>
        <dbReference type="ARBA" id="ARBA00023125"/>
    </source>
</evidence>
<dbReference type="GO" id="GO:0003677">
    <property type="term" value="F:DNA binding"/>
    <property type="evidence" value="ECO:0007669"/>
    <property type="project" value="UniProtKB-UniRule"/>
</dbReference>
<dbReference type="EMBL" id="LFIV01000171">
    <property type="protein sequence ID" value="KZL66572.1"/>
    <property type="molecule type" value="Genomic_DNA"/>
</dbReference>
<dbReference type="PANTHER" id="PTHR14773:SF0">
    <property type="entry name" value="WD REPEAT-CONTAINING PROTEIN 76"/>
    <property type="match status" value="1"/>
</dbReference>
<dbReference type="InterPro" id="IPR050853">
    <property type="entry name" value="WD_repeat_DNA-damage-binding"/>
</dbReference>
<keyword evidence="7 9" id="KW-0238">DNA-binding</keyword>
<dbReference type="InterPro" id="IPR015943">
    <property type="entry name" value="WD40/YVTN_repeat-like_dom_sf"/>
</dbReference>
<dbReference type="SMART" id="SM00320">
    <property type="entry name" value="WD40"/>
    <property type="match status" value="4"/>
</dbReference>
<keyword evidence="4 8" id="KW-0853">WD repeat</keyword>
<evidence type="ECO:0000256" key="6">
    <source>
        <dbReference type="ARBA" id="ARBA00022763"/>
    </source>
</evidence>
<evidence type="ECO:0000256" key="1">
    <source>
        <dbReference type="ARBA" id="ARBA00002653"/>
    </source>
</evidence>
<feature type="repeat" description="WD" evidence="8">
    <location>
        <begin position="355"/>
        <end position="371"/>
    </location>
</feature>
<dbReference type="InterPro" id="IPR019775">
    <property type="entry name" value="WD40_repeat_CS"/>
</dbReference>
<organism evidence="11 12">
    <name type="scientific">Colletotrichum tofieldiae</name>
    <dbReference type="NCBI Taxonomy" id="708197"/>
    <lineage>
        <taxon>Eukaryota</taxon>
        <taxon>Fungi</taxon>
        <taxon>Dikarya</taxon>
        <taxon>Ascomycota</taxon>
        <taxon>Pezizomycotina</taxon>
        <taxon>Sordariomycetes</taxon>
        <taxon>Hypocreomycetidae</taxon>
        <taxon>Glomerellales</taxon>
        <taxon>Glomerellaceae</taxon>
        <taxon>Colletotrichum</taxon>
        <taxon>Colletotrichum spaethianum species complex</taxon>
    </lineage>
</organism>
<gene>
    <name evidence="11" type="ORF">CT0861_09421</name>
</gene>
<dbReference type="GO" id="GO:0005634">
    <property type="term" value="C:nucleus"/>
    <property type="evidence" value="ECO:0007669"/>
    <property type="project" value="TreeGrafter"/>
</dbReference>
<keyword evidence="5" id="KW-0677">Repeat</keyword>
<dbReference type="PROSITE" id="PS50082">
    <property type="entry name" value="WD_REPEATS_2"/>
    <property type="match status" value="1"/>
</dbReference>
<evidence type="ECO:0000256" key="5">
    <source>
        <dbReference type="ARBA" id="ARBA00022737"/>
    </source>
</evidence>
<keyword evidence="12" id="KW-1185">Reference proteome</keyword>
<dbReference type="Pfam" id="PF00400">
    <property type="entry name" value="WD40"/>
    <property type="match status" value="3"/>
</dbReference>
<comment type="similarity">
    <text evidence="2 9">Belongs to the WD repeat DDB2/WDR76 family.</text>
</comment>
<dbReference type="SUPFAM" id="SSF50978">
    <property type="entry name" value="WD40 repeat-like"/>
    <property type="match status" value="1"/>
</dbReference>
<feature type="region of interest" description="Disordered" evidence="10">
    <location>
        <begin position="42"/>
        <end position="74"/>
    </location>
</feature>
<accession>A0A166PB12</accession>
<evidence type="ECO:0000256" key="8">
    <source>
        <dbReference type="PROSITE-ProRule" id="PRU00221"/>
    </source>
</evidence>
<dbReference type="Gene3D" id="2.130.10.10">
    <property type="entry name" value="YVTN repeat-like/Quinoprotein amine dehydrogenase"/>
    <property type="match status" value="1"/>
</dbReference>
<evidence type="ECO:0000256" key="9">
    <source>
        <dbReference type="RuleBase" id="RU365004"/>
    </source>
</evidence>
<comment type="caution">
    <text evidence="11">The sequence shown here is derived from an EMBL/GenBank/DDBJ whole genome shotgun (WGS) entry which is preliminary data.</text>
</comment>
<dbReference type="GO" id="GO:0006974">
    <property type="term" value="P:DNA damage response"/>
    <property type="evidence" value="ECO:0007669"/>
    <property type="project" value="UniProtKB-KW"/>
</dbReference>
<keyword evidence="6 9" id="KW-0227">DNA damage</keyword>
<dbReference type="STRING" id="708197.A0A166PB12"/>
<protein>
    <recommendedName>
        <fullName evidence="3 9">DNA damage-binding protein CMR1</fullName>
    </recommendedName>
</protein>
<evidence type="ECO:0000256" key="10">
    <source>
        <dbReference type="SAM" id="MobiDB-lite"/>
    </source>
</evidence>
<evidence type="ECO:0000313" key="11">
    <source>
        <dbReference type="EMBL" id="KZL66572.1"/>
    </source>
</evidence>
<dbReference type="InterPro" id="IPR036322">
    <property type="entry name" value="WD40_repeat_dom_sf"/>
</dbReference>
<reference evidence="11 12" key="1">
    <citation type="submission" date="2015-06" db="EMBL/GenBank/DDBJ databases">
        <title>Survival trade-offs in plant roots during colonization by closely related pathogenic and mutualistic fungi.</title>
        <authorList>
            <person name="Hacquard S."/>
            <person name="Kracher B."/>
            <person name="Hiruma K."/>
            <person name="Weinman A."/>
            <person name="Muench P."/>
            <person name="Garrido Oter R."/>
            <person name="Ver Loren van Themaat E."/>
            <person name="Dallerey J.-F."/>
            <person name="Damm U."/>
            <person name="Henrissat B."/>
            <person name="Lespinet O."/>
            <person name="Thon M."/>
            <person name="Kemen E."/>
            <person name="McHardy A.C."/>
            <person name="Schulze-Lefert P."/>
            <person name="O'Connell R.J."/>
        </authorList>
    </citation>
    <scope>NUCLEOTIDE SEQUENCE [LARGE SCALE GENOMIC DNA]</scope>
    <source>
        <strain evidence="11 12">0861</strain>
    </source>
</reference>
<evidence type="ECO:0000256" key="3">
    <source>
        <dbReference type="ARBA" id="ARBA00021132"/>
    </source>
</evidence>
<feature type="non-terminal residue" evidence="11">
    <location>
        <position position="1"/>
    </location>
</feature>
<evidence type="ECO:0000256" key="4">
    <source>
        <dbReference type="ARBA" id="ARBA00022574"/>
    </source>
</evidence>
<proteinExistence type="inferred from homology"/>
<sequence length="520" mass="57461">LSPVATMPPKKKEEPEEAISAFERMRRENIARNQSILKDLAQTSNKIMPAKPKPAAKPRSAPVKKEAAVAPAGPVRRSARVAGLDADNETLKRKYEVELEDQAAKEKAKKKRVGGTLSLGDIAVEGKKFNKGIDGLGSLVPRGAQPGVPTFTDEDIENTSDKDLKDLRKKMGKLELYDKWIPNDIKICPQRIYASTFHPTEEKAVIFAGDKEGALGVFDASQEGPPESNDDDDEEAEWKEPEIGAFKIHSRTITTIIVSPFDHQKVYTSSYDSTIRVLDLAKDMCVPVWEPADKEEDVPLSAIDMPLTNKDLVYFSTLGGAVGKVDTRDPKGTETWQLSDNKIGGFSLNPREPHLLATASLDRTIKIWDLRKISGKGDMRFPAMLYEHDSRLSVSHASWSPGGQIATSSYDDTIKIYDWADHRTWDSGGMEPKEIVKHNNQTGRWVTILKPQWQKRPKDGIQKFAIGNMNRFVDVYAANGEQLAQLGGDGISAVPAVAQFHPTMDWVAGGTASGKLCLWT</sequence>
<evidence type="ECO:0000313" key="12">
    <source>
        <dbReference type="Proteomes" id="UP000076552"/>
    </source>
</evidence>
<name>A0A166PB12_9PEZI</name>
<dbReference type="GO" id="GO:2000001">
    <property type="term" value="P:regulation of DNA damage checkpoint"/>
    <property type="evidence" value="ECO:0007669"/>
    <property type="project" value="TreeGrafter"/>
</dbReference>
<comment type="function">
    <text evidence="1 9">DNA-binding protein that binds to both single- and double-stranded DNA. Binds preferentially to UV-damaged DNA. May be involved in DNA-metabolic processes.</text>
</comment>
<evidence type="ECO:0000256" key="2">
    <source>
        <dbReference type="ARBA" id="ARBA00005434"/>
    </source>
</evidence>
<dbReference type="FunFam" id="2.130.10.10:FF:000562">
    <property type="entry name" value="DNA damage-binding protein CMR1"/>
    <property type="match status" value="1"/>
</dbReference>
<dbReference type="AlphaFoldDB" id="A0A166PB12"/>
<feature type="compositionally biased region" description="Acidic residues" evidence="10">
    <location>
        <begin position="228"/>
        <end position="237"/>
    </location>
</feature>
<feature type="region of interest" description="Disordered" evidence="10">
    <location>
        <begin position="218"/>
        <end position="237"/>
    </location>
</feature>
<dbReference type="InterPro" id="IPR001680">
    <property type="entry name" value="WD40_rpt"/>
</dbReference>